<dbReference type="Gene3D" id="3.40.630.30">
    <property type="match status" value="1"/>
</dbReference>
<evidence type="ECO:0000313" key="2">
    <source>
        <dbReference type="EMBL" id="SOE08812.1"/>
    </source>
</evidence>
<dbReference type="InterPro" id="IPR016181">
    <property type="entry name" value="Acyl_CoA_acyltransferase"/>
</dbReference>
<dbReference type="Proteomes" id="UP000219465">
    <property type="component" value="Unassembled WGS sequence"/>
</dbReference>
<evidence type="ECO:0000313" key="3">
    <source>
        <dbReference type="Proteomes" id="UP000219465"/>
    </source>
</evidence>
<dbReference type="SUPFAM" id="SSF55729">
    <property type="entry name" value="Acyl-CoA N-acyltransferases (Nat)"/>
    <property type="match status" value="1"/>
</dbReference>
<feature type="domain" description="N-acetyltransferase" evidence="1">
    <location>
        <begin position="20"/>
        <end position="174"/>
    </location>
</feature>
<dbReference type="GO" id="GO:0016747">
    <property type="term" value="F:acyltransferase activity, transferring groups other than amino-acyl groups"/>
    <property type="evidence" value="ECO:0007669"/>
    <property type="project" value="InterPro"/>
</dbReference>
<dbReference type="InterPro" id="IPR000182">
    <property type="entry name" value="GNAT_dom"/>
</dbReference>
<organism evidence="2 3">
    <name type="scientific">Hoeflea halophila</name>
    <dbReference type="NCBI Taxonomy" id="714899"/>
    <lineage>
        <taxon>Bacteria</taxon>
        <taxon>Pseudomonadati</taxon>
        <taxon>Pseudomonadota</taxon>
        <taxon>Alphaproteobacteria</taxon>
        <taxon>Hyphomicrobiales</taxon>
        <taxon>Rhizobiaceae</taxon>
        <taxon>Hoeflea</taxon>
    </lineage>
</organism>
<dbReference type="RefSeq" id="WP_179758924.1">
    <property type="nucleotide sequence ID" value="NZ_OCPC01000001.1"/>
</dbReference>
<evidence type="ECO:0000259" key="1">
    <source>
        <dbReference type="PROSITE" id="PS51186"/>
    </source>
</evidence>
<accession>A0A286HM20</accession>
<reference evidence="3" key="1">
    <citation type="submission" date="2017-08" db="EMBL/GenBank/DDBJ databases">
        <authorList>
            <person name="Varghese N."/>
            <person name="Submissions S."/>
        </authorList>
    </citation>
    <scope>NUCLEOTIDE SEQUENCE [LARGE SCALE GENOMIC DNA]</scope>
    <source>
        <strain evidence="3">KCTC 23107</strain>
    </source>
</reference>
<sequence>MLLKFLFKPSDPQFAVGDDIKLRYLGPADADAFRTHIHELHFEDFRDRFNGLVSDYWLDRYIERSLNEAIVIGAFADERLVAVAELHTGERIAPGQGESAFSVASDWRHKGLGTILLKVLLRAASENEVSTIIVETGSQNHAMKALARRFGARMQFAGEQSIGRINVAEGLRLAARKPENRNIASVPYPVAEAPQVSTPLI</sequence>
<keyword evidence="3" id="KW-1185">Reference proteome</keyword>
<name>A0A286HM20_9HYPH</name>
<dbReference type="AlphaFoldDB" id="A0A286HM20"/>
<keyword evidence="2" id="KW-0808">Transferase</keyword>
<protein>
    <submittedName>
        <fullName evidence="2">Acetyltransferase (GNAT) family protein</fullName>
    </submittedName>
</protein>
<dbReference type="PROSITE" id="PS51186">
    <property type="entry name" value="GNAT"/>
    <property type="match status" value="1"/>
</dbReference>
<dbReference type="EMBL" id="OCPC01000001">
    <property type="protein sequence ID" value="SOE08812.1"/>
    <property type="molecule type" value="Genomic_DNA"/>
</dbReference>
<proteinExistence type="predicted"/>
<gene>
    <name evidence="2" type="ORF">SAMN05877838_0542</name>
</gene>
<dbReference type="CDD" id="cd04301">
    <property type="entry name" value="NAT_SF"/>
    <property type="match status" value="1"/>
</dbReference>
<dbReference type="Pfam" id="PF00583">
    <property type="entry name" value="Acetyltransf_1"/>
    <property type="match status" value="1"/>
</dbReference>